<evidence type="ECO:0000313" key="1">
    <source>
        <dbReference type="EMBL" id="GIY29361.1"/>
    </source>
</evidence>
<sequence>MPNARINSSLEERSINLEFKNRTISSSSERKLNPCPEVVTSSEPSNYTISAAILPSIPRYRKAPSSDQVSALMKEIKRHRRVSADSSLTAEACLSHDSEHPSGLLRDGTRSLVGWFCNWINYVKAFE</sequence>
<gene>
    <name evidence="1" type="ORF">CDAR_504541</name>
</gene>
<dbReference type="AlphaFoldDB" id="A0AAV4S8D3"/>
<evidence type="ECO:0000313" key="2">
    <source>
        <dbReference type="Proteomes" id="UP001054837"/>
    </source>
</evidence>
<accession>A0AAV4S8D3</accession>
<reference evidence="1 2" key="1">
    <citation type="submission" date="2021-06" db="EMBL/GenBank/DDBJ databases">
        <title>Caerostris darwini draft genome.</title>
        <authorList>
            <person name="Kono N."/>
            <person name="Arakawa K."/>
        </authorList>
    </citation>
    <scope>NUCLEOTIDE SEQUENCE [LARGE SCALE GENOMIC DNA]</scope>
</reference>
<name>A0AAV4S8D3_9ARAC</name>
<organism evidence="1 2">
    <name type="scientific">Caerostris darwini</name>
    <dbReference type="NCBI Taxonomy" id="1538125"/>
    <lineage>
        <taxon>Eukaryota</taxon>
        <taxon>Metazoa</taxon>
        <taxon>Ecdysozoa</taxon>
        <taxon>Arthropoda</taxon>
        <taxon>Chelicerata</taxon>
        <taxon>Arachnida</taxon>
        <taxon>Araneae</taxon>
        <taxon>Araneomorphae</taxon>
        <taxon>Entelegynae</taxon>
        <taxon>Araneoidea</taxon>
        <taxon>Araneidae</taxon>
        <taxon>Caerostris</taxon>
    </lineage>
</organism>
<keyword evidence="2" id="KW-1185">Reference proteome</keyword>
<comment type="caution">
    <text evidence="1">The sequence shown here is derived from an EMBL/GenBank/DDBJ whole genome shotgun (WGS) entry which is preliminary data.</text>
</comment>
<proteinExistence type="predicted"/>
<dbReference type="EMBL" id="BPLQ01007309">
    <property type="protein sequence ID" value="GIY29361.1"/>
    <property type="molecule type" value="Genomic_DNA"/>
</dbReference>
<protein>
    <submittedName>
        <fullName evidence="1">Uncharacterized protein</fullName>
    </submittedName>
</protein>
<dbReference type="Proteomes" id="UP001054837">
    <property type="component" value="Unassembled WGS sequence"/>
</dbReference>